<name>A0A9D2JVC4_9BACT</name>
<dbReference type="EMBL" id="DXBE01000020">
    <property type="protein sequence ID" value="HIZ68661.1"/>
    <property type="molecule type" value="Genomic_DNA"/>
</dbReference>
<keyword evidence="4" id="KW-1015">Disulfide bond</keyword>
<organism evidence="8 9">
    <name type="scientific">Candidatus Prevotella avicola</name>
    <dbReference type="NCBI Taxonomy" id="2838738"/>
    <lineage>
        <taxon>Bacteria</taxon>
        <taxon>Pseudomonadati</taxon>
        <taxon>Bacteroidota</taxon>
        <taxon>Bacteroidia</taxon>
        <taxon>Bacteroidales</taxon>
        <taxon>Prevotellaceae</taxon>
        <taxon>Prevotella</taxon>
    </lineage>
</organism>
<dbReference type="Gene3D" id="3.40.30.10">
    <property type="entry name" value="Glutaredoxin"/>
    <property type="match status" value="1"/>
</dbReference>
<proteinExistence type="inferred from homology"/>
<keyword evidence="3" id="KW-0249">Electron transport</keyword>
<dbReference type="PANTHER" id="PTHR45663">
    <property type="entry name" value="GEO12009P1"/>
    <property type="match status" value="1"/>
</dbReference>
<evidence type="ECO:0000256" key="3">
    <source>
        <dbReference type="ARBA" id="ARBA00022982"/>
    </source>
</evidence>
<comment type="caution">
    <text evidence="8">The sequence shown here is derived from an EMBL/GenBank/DDBJ whole genome shotgun (WGS) entry which is preliminary data.</text>
</comment>
<evidence type="ECO:0000256" key="1">
    <source>
        <dbReference type="ARBA" id="ARBA00008987"/>
    </source>
</evidence>
<dbReference type="CDD" id="cd02947">
    <property type="entry name" value="TRX_family"/>
    <property type="match status" value="1"/>
</dbReference>
<dbReference type="PRINTS" id="PR00421">
    <property type="entry name" value="THIOREDOXIN"/>
</dbReference>
<dbReference type="InterPro" id="IPR013766">
    <property type="entry name" value="Thioredoxin_domain"/>
</dbReference>
<reference evidence="8" key="1">
    <citation type="journal article" date="2021" name="PeerJ">
        <title>Extensive microbial diversity within the chicken gut microbiome revealed by metagenomics and culture.</title>
        <authorList>
            <person name="Gilroy R."/>
            <person name="Ravi A."/>
            <person name="Getino M."/>
            <person name="Pursley I."/>
            <person name="Horton D.L."/>
            <person name="Alikhan N.F."/>
            <person name="Baker D."/>
            <person name="Gharbi K."/>
            <person name="Hall N."/>
            <person name="Watson M."/>
            <person name="Adriaenssens E.M."/>
            <person name="Foster-Nyarko E."/>
            <person name="Jarju S."/>
            <person name="Secka A."/>
            <person name="Antonio M."/>
            <person name="Oren A."/>
            <person name="Chaudhuri R.R."/>
            <person name="La Ragione R."/>
            <person name="Hildebrand F."/>
            <person name="Pallen M.J."/>
        </authorList>
    </citation>
    <scope>NUCLEOTIDE SEQUENCE</scope>
    <source>
        <strain evidence="8">ChiHecec3B27-8219</strain>
    </source>
</reference>
<comment type="similarity">
    <text evidence="1">Belongs to the thioredoxin family.</text>
</comment>
<sequence length="163" mass="17931">MKKNSLVLIVLSAFFLLIGCQPKSSETKSAPGVSQQAKPTAKVTPMELTAEEFKKRIANYETHPNEWVYLGERPAVIDFYATWCGPCKMTAPIFADLANTFAGEVDFYKVDIDQQPELAGLFGVTSIPSLLFIPKEGKPSMSVGAMERQQMQAAIQDLLNVTP</sequence>
<dbReference type="Proteomes" id="UP000824055">
    <property type="component" value="Unassembled WGS sequence"/>
</dbReference>
<evidence type="ECO:0000256" key="4">
    <source>
        <dbReference type="ARBA" id="ARBA00023157"/>
    </source>
</evidence>
<dbReference type="InterPro" id="IPR017937">
    <property type="entry name" value="Thioredoxin_CS"/>
</dbReference>
<dbReference type="NCBIfam" id="TIGR01068">
    <property type="entry name" value="thioredoxin"/>
    <property type="match status" value="1"/>
</dbReference>
<dbReference type="Pfam" id="PF00085">
    <property type="entry name" value="Thioredoxin"/>
    <property type="match status" value="1"/>
</dbReference>
<evidence type="ECO:0000313" key="9">
    <source>
        <dbReference type="Proteomes" id="UP000824055"/>
    </source>
</evidence>
<evidence type="ECO:0000313" key="8">
    <source>
        <dbReference type="EMBL" id="HIZ68661.1"/>
    </source>
</evidence>
<dbReference type="PROSITE" id="PS51257">
    <property type="entry name" value="PROKAR_LIPOPROTEIN"/>
    <property type="match status" value="1"/>
</dbReference>
<accession>A0A9D2JVC4</accession>
<dbReference type="PROSITE" id="PS00194">
    <property type="entry name" value="THIOREDOXIN_1"/>
    <property type="match status" value="1"/>
</dbReference>
<dbReference type="InterPro" id="IPR036249">
    <property type="entry name" value="Thioredoxin-like_sf"/>
</dbReference>
<evidence type="ECO:0000256" key="6">
    <source>
        <dbReference type="NCBIfam" id="TIGR01068"/>
    </source>
</evidence>
<evidence type="ECO:0000256" key="2">
    <source>
        <dbReference type="ARBA" id="ARBA00022448"/>
    </source>
</evidence>
<dbReference type="GO" id="GO:0045454">
    <property type="term" value="P:cell redox homeostasis"/>
    <property type="evidence" value="ECO:0007669"/>
    <property type="project" value="TreeGrafter"/>
</dbReference>
<dbReference type="InterPro" id="IPR005746">
    <property type="entry name" value="Thioredoxin"/>
</dbReference>
<feature type="domain" description="Thioredoxin" evidence="7">
    <location>
        <begin position="24"/>
        <end position="160"/>
    </location>
</feature>
<dbReference type="PANTHER" id="PTHR45663:SF11">
    <property type="entry name" value="GEO12009P1"/>
    <property type="match status" value="1"/>
</dbReference>
<evidence type="ECO:0000256" key="5">
    <source>
        <dbReference type="ARBA" id="ARBA00023284"/>
    </source>
</evidence>
<dbReference type="AlphaFoldDB" id="A0A9D2JVC4"/>
<keyword evidence="2" id="KW-0813">Transport</keyword>
<dbReference type="SUPFAM" id="SSF52833">
    <property type="entry name" value="Thioredoxin-like"/>
    <property type="match status" value="1"/>
</dbReference>
<dbReference type="PROSITE" id="PS51352">
    <property type="entry name" value="THIOREDOXIN_2"/>
    <property type="match status" value="1"/>
</dbReference>
<reference evidence="8" key="2">
    <citation type="submission" date="2021-04" db="EMBL/GenBank/DDBJ databases">
        <authorList>
            <person name="Gilroy R."/>
        </authorList>
    </citation>
    <scope>NUCLEOTIDE SEQUENCE</scope>
    <source>
        <strain evidence="8">ChiHecec3B27-8219</strain>
    </source>
</reference>
<keyword evidence="5" id="KW-0676">Redox-active center</keyword>
<dbReference type="GO" id="GO:0015035">
    <property type="term" value="F:protein-disulfide reductase activity"/>
    <property type="evidence" value="ECO:0007669"/>
    <property type="project" value="UniProtKB-UniRule"/>
</dbReference>
<protein>
    <recommendedName>
        <fullName evidence="6">Thioredoxin</fullName>
    </recommendedName>
</protein>
<gene>
    <name evidence="8" type="primary">trxA</name>
    <name evidence="8" type="ORF">H9966_02070</name>
</gene>
<evidence type="ECO:0000259" key="7">
    <source>
        <dbReference type="PROSITE" id="PS51352"/>
    </source>
</evidence>
<dbReference type="GO" id="GO:0005829">
    <property type="term" value="C:cytosol"/>
    <property type="evidence" value="ECO:0007669"/>
    <property type="project" value="TreeGrafter"/>
</dbReference>